<evidence type="ECO:0000313" key="4">
    <source>
        <dbReference type="Proteomes" id="UP000218811"/>
    </source>
</evidence>
<gene>
    <name evidence="3" type="ORF">WOLCODRAFT_111251</name>
</gene>
<dbReference type="Proteomes" id="UP000218811">
    <property type="component" value="Unassembled WGS sequence"/>
</dbReference>
<dbReference type="SUPFAM" id="SSF49777">
    <property type="entry name" value="PEBP-like"/>
    <property type="match status" value="1"/>
</dbReference>
<dbReference type="STRING" id="742152.A0A2H3ISX4"/>
<dbReference type="Pfam" id="PF01161">
    <property type="entry name" value="PBP"/>
    <property type="match status" value="1"/>
</dbReference>
<feature type="region of interest" description="Disordered" evidence="2">
    <location>
        <begin position="23"/>
        <end position="85"/>
    </location>
</feature>
<dbReference type="InterPro" id="IPR035810">
    <property type="entry name" value="PEBP_euk"/>
</dbReference>
<keyword evidence="1" id="KW-0175">Coiled coil</keyword>
<dbReference type="EMBL" id="KB467831">
    <property type="protein sequence ID" value="PCH33086.1"/>
    <property type="molecule type" value="Genomic_DNA"/>
</dbReference>
<dbReference type="Gene3D" id="1.20.58.1180">
    <property type="match status" value="1"/>
</dbReference>
<accession>A0A2H3ISX4</accession>
<dbReference type="Gene3D" id="3.90.280.10">
    <property type="entry name" value="PEBP-like"/>
    <property type="match status" value="1"/>
</dbReference>
<dbReference type="InterPro" id="IPR008914">
    <property type="entry name" value="PEBP"/>
</dbReference>
<feature type="compositionally biased region" description="Basic and acidic residues" evidence="2">
    <location>
        <begin position="63"/>
        <end position="85"/>
    </location>
</feature>
<evidence type="ECO:0000256" key="1">
    <source>
        <dbReference type="SAM" id="Coils"/>
    </source>
</evidence>
<dbReference type="PANTHER" id="PTHR11362:SF82">
    <property type="entry name" value="PHOSPHATIDYLETHANOLAMINE-BINDING PROTEIN 4"/>
    <property type="match status" value="1"/>
</dbReference>
<dbReference type="CDD" id="cd00866">
    <property type="entry name" value="PEBP_euk"/>
    <property type="match status" value="1"/>
</dbReference>
<keyword evidence="4" id="KW-1185">Reference proteome</keyword>
<feature type="coiled-coil region" evidence="1">
    <location>
        <begin position="107"/>
        <end position="134"/>
    </location>
</feature>
<dbReference type="OrthoDB" id="2153661at2759"/>
<name>A0A2H3ISX4_WOLCO</name>
<proteinExistence type="predicted"/>
<sequence length="427" mass="49160">MFAVRRLPWTCTRLSGIRGNASLRAATDSVTPPPPPLSSTPAPKPAASPQAESAPAEAEQEPAEEKGKQPQREREWPTRRPRISLEHPRQWNRPIAKGVLPAYDFALEYVRADSDALDEELKQLRETIRAAIAVPEGERDVQRIEELKEKARILEIQSEANLPDVRWKAWNGMADMKKLVYRHLLEQRWREDGALDLLMERIHQMGVVPDLLPSLHPSLDLRVNYPEPPPKSVYLRTRVKRRYQKVEPGIFLLPQQTWKPPMLYTTVFHTDTRLYTLLMVDLDVPDPDNRTFTTYLHWMQPNVALSALSPSPIPLSNSHTPYVPPHPQKGTRYHRYVILLLPQEAATERIHVPVLTDEERVGFDLRQFAAKYGLDGAKGGGAHMWREVWDETVSKIYTDVLKTEEPRYGYPPKYDLYAELKLTKKYV</sequence>
<dbReference type="InterPro" id="IPR036610">
    <property type="entry name" value="PEBP-like_sf"/>
</dbReference>
<dbReference type="PANTHER" id="PTHR11362">
    <property type="entry name" value="PHOSPHATIDYLETHANOLAMINE-BINDING PROTEIN"/>
    <property type="match status" value="1"/>
</dbReference>
<dbReference type="OMA" id="FRTQWDE"/>
<feature type="compositionally biased region" description="Low complexity" evidence="2">
    <location>
        <begin position="47"/>
        <end position="57"/>
    </location>
</feature>
<reference evidence="3 4" key="1">
    <citation type="journal article" date="2012" name="Science">
        <title>The Paleozoic origin of enzymatic lignin decomposition reconstructed from 31 fungal genomes.</title>
        <authorList>
            <person name="Floudas D."/>
            <person name="Binder M."/>
            <person name="Riley R."/>
            <person name="Barry K."/>
            <person name="Blanchette R.A."/>
            <person name="Henrissat B."/>
            <person name="Martinez A.T."/>
            <person name="Otillar R."/>
            <person name="Spatafora J.W."/>
            <person name="Yadav J.S."/>
            <person name="Aerts A."/>
            <person name="Benoit I."/>
            <person name="Boyd A."/>
            <person name="Carlson A."/>
            <person name="Copeland A."/>
            <person name="Coutinho P.M."/>
            <person name="de Vries R.P."/>
            <person name="Ferreira P."/>
            <person name="Findley K."/>
            <person name="Foster B."/>
            <person name="Gaskell J."/>
            <person name="Glotzer D."/>
            <person name="Gorecki P."/>
            <person name="Heitman J."/>
            <person name="Hesse C."/>
            <person name="Hori C."/>
            <person name="Igarashi K."/>
            <person name="Jurgens J.A."/>
            <person name="Kallen N."/>
            <person name="Kersten P."/>
            <person name="Kohler A."/>
            <person name="Kuees U."/>
            <person name="Kumar T.K.A."/>
            <person name="Kuo A."/>
            <person name="LaButti K."/>
            <person name="Larrondo L.F."/>
            <person name="Lindquist E."/>
            <person name="Ling A."/>
            <person name="Lombard V."/>
            <person name="Lucas S."/>
            <person name="Lundell T."/>
            <person name="Martin R."/>
            <person name="McLaughlin D.J."/>
            <person name="Morgenstern I."/>
            <person name="Morin E."/>
            <person name="Murat C."/>
            <person name="Nagy L.G."/>
            <person name="Nolan M."/>
            <person name="Ohm R.A."/>
            <person name="Patyshakuliyeva A."/>
            <person name="Rokas A."/>
            <person name="Ruiz-Duenas F.J."/>
            <person name="Sabat G."/>
            <person name="Salamov A."/>
            <person name="Samejima M."/>
            <person name="Schmutz J."/>
            <person name="Slot J.C."/>
            <person name="St John F."/>
            <person name="Stenlid J."/>
            <person name="Sun H."/>
            <person name="Sun S."/>
            <person name="Syed K."/>
            <person name="Tsang A."/>
            <person name="Wiebenga A."/>
            <person name="Young D."/>
            <person name="Pisabarro A."/>
            <person name="Eastwood D.C."/>
            <person name="Martin F."/>
            <person name="Cullen D."/>
            <person name="Grigoriev I.V."/>
            <person name="Hibbett D.S."/>
        </authorList>
    </citation>
    <scope>NUCLEOTIDE SEQUENCE [LARGE SCALE GENOMIC DNA]</scope>
    <source>
        <strain evidence="3 4">MD-104</strain>
    </source>
</reference>
<feature type="compositionally biased region" description="Pro residues" evidence="2">
    <location>
        <begin position="31"/>
        <end position="46"/>
    </location>
</feature>
<evidence type="ECO:0000313" key="3">
    <source>
        <dbReference type="EMBL" id="PCH33086.1"/>
    </source>
</evidence>
<protein>
    <submittedName>
        <fullName evidence="3">PEBP-like protein</fullName>
    </submittedName>
</protein>
<organism evidence="3 4">
    <name type="scientific">Wolfiporia cocos (strain MD-104)</name>
    <name type="common">Brown rot fungus</name>
    <dbReference type="NCBI Taxonomy" id="742152"/>
    <lineage>
        <taxon>Eukaryota</taxon>
        <taxon>Fungi</taxon>
        <taxon>Dikarya</taxon>
        <taxon>Basidiomycota</taxon>
        <taxon>Agaricomycotina</taxon>
        <taxon>Agaricomycetes</taxon>
        <taxon>Polyporales</taxon>
        <taxon>Phaeolaceae</taxon>
        <taxon>Wolfiporia</taxon>
    </lineage>
</organism>
<dbReference type="AlphaFoldDB" id="A0A2H3ISX4"/>
<evidence type="ECO:0000256" key="2">
    <source>
        <dbReference type="SAM" id="MobiDB-lite"/>
    </source>
</evidence>